<accession>A0A9D6UZQ1</accession>
<dbReference type="GO" id="GO:0003677">
    <property type="term" value="F:DNA binding"/>
    <property type="evidence" value="ECO:0007669"/>
    <property type="project" value="UniProtKB-KW"/>
</dbReference>
<reference evidence="10" key="1">
    <citation type="submission" date="2020-07" db="EMBL/GenBank/DDBJ databases">
        <title>Huge and variable diversity of episymbiotic CPR bacteria and DPANN archaea in groundwater ecosystems.</title>
        <authorList>
            <person name="He C.Y."/>
            <person name="Keren R."/>
            <person name="Whittaker M."/>
            <person name="Farag I.F."/>
            <person name="Doudna J."/>
            <person name="Cate J.H.D."/>
            <person name="Banfield J.F."/>
        </authorList>
    </citation>
    <scope>NUCLEOTIDE SEQUENCE</scope>
    <source>
        <strain evidence="10">NC_groundwater_1664_Pr3_B-0.1um_52_9</strain>
    </source>
</reference>
<comment type="function">
    <text evidence="8">CRISPR (clustered regularly interspaced short palindromic repeat), is an adaptive immune system that provides protection against mobile genetic elements (viruses, transposable elements and conjugative plasmids). CRISPR clusters contain spacers, sequences complementary to antecedent mobile elements, and target invading nucleic acids. CRISPR clusters are transcribed and processed into CRISPR RNA (crRNA). Acts as a dsDNA endonuclease. Involved in the integration of spacer DNA into the CRISPR cassette.</text>
</comment>
<dbReference type="PANTHER" id="PTHR34353:SF3">
    <property type="entry name" value="CRISPR-ASSOCIATED ENDONUCLEASE CAS1"/>
    <property type="match status" value="1"/>
</dbReference>
<comment type="cofactor">
    <cofactor evidence="8">
        <name>Mg(2+)</name>
        <dbReference type="ChEBI" id="CHEBI:18420"/>
    </cofactor>
    <cofactor evidence="8">
        <name>Mn(2+)</name>
        <dbReference type="ChEBI" id="CHEBI:29035"/>
    </cofactor>
</comment>
<keyword evidence="5 8" id="KW-0460">Magnesium</keyword>
<evidence type="ECO:0000256" key="8">
    <source>
        <dbReference type="HAMAP-Rule" id="MF_01470"/>
    </source>
</evidence>
<dbReference type="InterPro" id="IPR050646">
    <property type="entry name" value="Cas1"/>
</dbReference>
<keyword evidence="1 8" id="KW-0540">Nuclease</keyword>
<feature type="compositionally biased region" description="Acidic residues" evidence="9">
    <location>
        <begin position="312"/>
        <end position="325"/>
    </location>
</feature>
<dbReference type="PANTHER" id="PTHR34353">
    <property type="entry name" value="CRISPR-ASSOCIATED ENDONUCLEASE CAS1 1"/>
    <property type="match status" value="1"/>
</dbReference>
<evidence type="ECO:0000313" key="10">
    <source>
        <dbReference type="EMBL" id="MBI5248088.1"/>
    </source>
</evidence>
<feature type="binding site" evidence="8">
    <location>
        <position position="221"/>
    </location>
    <ligand>
        <name>Mn(2+)</name>
        <dbReference type="ChEBI" id="CHEBI:29035"/>
    </ligand>
</feature>
<name>A0A9D6UZQ1_9BACT</name>
<evidence type="ECO:0000256" key="3">
    <source>
        <dbReference type="ARBA" id="ARBA00022759"/>
    </source>
</evidence>
<dbReference type="Gene3D" id="1.20.120.920">
    <property type="entry name" value="CRISPR-associated endonuclease Cas1, C-terminal domain"/>
    <property type="match status" value="1"/>
</dbReference>
<dbReference type="InterPro" id="IPR002729">
    <property type="entry name" value="CRISPR-assoc_Cas1"/>
</dbReference>
<evidence type="ECO:0000256" key="5">
    <source>
        <dbReference type="ARBA" id="ARBA00022842"/>
    </source>
</evidence>
<keyword evidence="6 8" id="KW-0051">Antiviral defense</keyword>
<dbReference type="GO" id="GO:0004520">
    <property type="term" value="F:DNA endonuclease activity"/>
    <property type="evidence" value="ECO:0007669"/>
    <property type="project" value="InterPro"/>
</dbReference>
<dbReference type="InterPro" id="IPR019851">
    <property type="entry name" value="CRISPR-assoc_Cas1_ECOLI"/>
</dbReference>
<comment type="caution">
    <text evidence="10">The sequence shown here is derived from an EMBL/GenBank/DDBJ whole genome shotgun (WGS) entry which is preliminary data.</text>
</comment>
<dbReference type="GO" id="GO:0016787">
    <property type="term" value="F:hydrolase activity"/>
    <property type="evidence" value="ECO:0007669"/>
    <property type="project" value="UniProtKB-KW"/>
</dbReference>
<dbReference type="AlphaFoldDB" id="A0A9D6UZQ1"/>
<keyword evidence="8" id="KW-0464">Manganese</keyword>
<dbReference type="NCBIfam" id="TIGR03638">
    <property type="entry name" value="cas1_ECOLI"/>
    <property type="match status" value="1"/>
</dbReference>
<feature type="binding site" evidence="8">
    <location>
        <position position="141"/>
    </location>
    <ligand>
        <name>Mn(2+)</name>
        <dbReference type="ChEBI" id="CHEBI:29035"/>
    </ligand>
</feature>
<dbReference type="EMBL" id="JACRDE010000040">
    <property type="protein sequence ID" value="MBI5248088.1"/>
    <property type="molecule type" value="Genomic_DNA"/>
</dbReference>
<dbReference type="HAMAP" id="MF_01470">
    <property type="entry name" value="Cas1"/>
    <property type="match status" value="1"/>
</dbReference>
<keyword evidence="7 8" id="KW-0238">DNA-binding</keyword>
<evidence type="ECO:0000256" key="4">
    <source>
        <dbReference type="ARBA" id="ARBA00022801"/>
    </source>
</evidence>
<dbReference type="EC" id="3.1.-.-" evidence="8"/>
<dbReference type="Gene3D" id="3.100.10.20">
    <property type="entry name" value="CRISPR-associated endonuclease Cas1, N-terminal domain"/>
    <property type="match status" value="1"/>
</dbReference>
<gene>
    <name evidence="10" type="primary">cas1e</name>
    <name evidence="8" type="synonym">cas1</name>
    <name evidence="10" type="ORF">HY912_01215</name>
</gene>
<evidence type="ECO:0000256" key="2">
    <source>
        <dbReference type="ARBA" id="ARBA00022723"/>
    </source>
</evidence>
<comment type="subunit">
    <text evidence="8">Homodimer, forms a heterotetramer with a Cas2 homodimer.</text>
</comment>
<dbReference type="GO" id="GO:0046872">
    <property type="term" value="F:metal ion binding"/>
    <property type="evidence" value="ECO:0007669"/>
    <property type="project" value="UniProtKB-UniRule"/>
</dbReference>
<feature type="binding site" evidence="8">
    <location>
        <position position="208"/>
    </location>
    <ligand>
        <name>Mn(2+)</name>
        <dbReference type="ChEBI" id="CHEBI:29035"/>
    </ligand>
</feature>
<dbReference type="GO" id="GO:0051607">
    <property type="term" value="P:defense response to virus"/>
    <property type="evidence" value="ECO:0007669"/>
    <property type="project" value="UniProtKB-UniRule"/>
</dbReference>
<dbReference type="InterPro" id="IPR033641">
    <property type="entry name" value="Cas1_I-E"/>
</dbReference>
<proteinExistence type="inferred from homology"/>
<dbReference type="CDD" id="cd09719">
    <property type="entry name" value="Cas1_I-E"/>
    <property type="match status" value="1"/>
</dbReference>
<keyword evidence="4 8" id="KW-0378">Hydrolase</keyword>
<sequence>MRIQDLQILPKFRDAWSYLYVDNCRIEQQDKAIVVLDANGKVPVPCAAVCLLMLGPGTSVTHAAISALADNGCLVCWGGEEGVRFYAYGQGKTRNADNLLHQASLWADPETRLEVVIRLYQMRFGEAIPDSWDLRQIRGKEGIRVREAYARASKETGVPWTGRSYDRKNWAASDPVNRALSAANSCLYGICQAAILALGLSPAIGFIHTGKMLSFVYDIADLYKTEISIPIAFSEAAEGSEHLETRARKASRDTFRKNMLLKKAVQDILFALGIRGDDRSKGSSGLDTDPALPASLWDPVEGTVESGKNFAEDSEVGEEDGGADS</sequence>
<evidence type="ECO:0000256" key="7">
    <source>
        <dbReference type="ARBA" id="ARBA00023125"/>
    </source>
</evidence>
<organism evidence="10 11">
    <name type="scientific">Desulfomonile tiedjei</name>
    <dbReference type="NCBI Taxonomy" id="2358"/>
    <lineage>
        <taxon>Bacteria</taxon>
        <taxon>Pseudomonadati</taxon>
        <taxon>Thermodesulfobacteriota</taxon>
        <taxon>Desulfomonilia</taxon>
        <taxon>Desulfomonilales</taxon>
        <taxon>Desulfomonilaceae</taxon>
        <taxon>Desulfomonile</taxon>
    </lineage>
</organism>
<dbReference type="InterPro" id="IPR042206">
    <property type="entry name" value="CRISPR-assoc_Cas1_C"/>
</dbReference>
<dbReference type="GO" id="GO:0043571">
    <property type="term" value="P:maintenance of CRISPR repeat elements"/>
    <property type="evidence" value="ECO:0007669"/>
    <property type="project" value="UniProtKB-UniRule"/>
</dbReference>
<keyword evidence="3 8" id="KW-0255">Endonuclease</keyword>
<feature type="region of interest" description="Disordered" evidence="9">
    <location>
        <begin position="279"/>
        <end position="325"/>
    </location>
</feature>
<evidence type="ECO:0000313" key="11">
    <source>
        <dbReference type="Proteomes" id="UP000807825"/>
    </source>
</evidence>
<evidence type="ECO:0000256" key="9">
    <source>
        <dbReference type="SAM" id="MobiDB-lite"/>
    </source>
</evidence>
<protein>
    <recommendedName>
        <fullName evidence="8">CRISPR-associated endonuclease Cas1</fullName>
        <ecNumber evidence="8">3.1.-.-</ecNumber>
    </recommendedName>
</protein>
<dbReference type="Pfam" id="PF01867">
    <property type="entry name" value="Cas_Cas1"/>
    <property type="match status" value="2"/>
</dbReference>
<dbReference type="NCBIfam" id="TIGR00287">
    <property type="entry name" value="cas1"/>
    <property type="match status" value="1"/>
</dbReference>
<keyword evidence="2 8" id="KW-0479">Metal-binding</keyword>
<evidence type="ECO:0000256" key="6">
    <source>
        <dbReference type="ARBA" id="ARBA00023118"/>
    </source>
</evidence>
<evidence type="ECO:0000256" key="1">
    <source>
        <dbReference type="ARBA" id="ARBA00022722"/>
    </source>
</evidence>
<dbReference type="Proteomes" id="UP000807825">
    <property type="component" value="Unassembled WGS sequence"/>
</dbReference>
<comment type="similarity">
    <text evidence="8">Belongs to the CRISPR-associated endonuclease Cas1 family.</text>
</comment>
<dbReference type="InterPro" id="IPR042211">
    <property type="entry name" value="CRISPR-assoc_Cas1_N"/>
</dbReference>